<proteinExistence type="predicted"/>
<dbReference type="AlphaFoldDB" id="A0A2L0UBW6"/>
<name>A0A2L0UBW6_9MICC</name>
<organism evidence="1 2">
    <name type="scientific">Arthrobacter agilis</name>
    <dbReference type="NCBI Taxonomy" id="37921"/>
    <lineage>
        <taxon>Bacteria</taxon>
        <taxon>Bacillati</taxon>
        <taxon>Actinomycetota</taxon>
        <taxon>Actinomycetes</taxon>
        <taxon>Micrococcales</taxon>
        <taxon>Micrococcaceae</taxon>
        <taxon>Arthrobacter</taxon>
    </lineage>
</organism>
<dbReference type="EMBL" id="CP024915">
    <property type="protein sequence ID" value="AUZ86728.1"/>
    <property type="molecule type" value="Genomic_DNA"/>
</dbReference>
<reference evidence="1 2" key="1">
    <citation type="submission" date="2017-11" db="EMBL/GenBank/DDBJ databases">
        <title>Draft genome of Arthrobacter agilis strain UMCV2, a plant growth-promoting rhizobacterium and biocontrol capacity of phytopathogenic fungi.</title>
        <authorList>
            <person name="Martinez-Camara R."/>
            <person name="Santoyo G."/>
            <person name="Moreno-Hagelsieb G."/>
            <person name="Valencia-Cantero E."/>
        </authorList>
    </citation>
    <scope>NUCLEOTIDE SEQUENCE [LARGE SCALE GENOMIC DNA]</scope>
    <source>
        <strain evidence="1 2">UMCV2</strain>
    </source>
</reference>
<dbReference type="Proteomes" id="UP000239187">
    <property type="component" value="Chromosome"/>
</dbReference>
<accession>A0A2L0UBW6</accession>
<gene>
    <name evidence="1" type="ORF">CVO76_03035</name>
</gene>
<dbReference type="RefSeq" id="WP_208740624.1">
    <property type="nucleotide sequence ID" value="NZ_CP024915.1"/>
</dbReference>
<protein>
    <submittedName>
        <fullName evidence="1">Uncharacterized protein</fullName>
    </submittedName>
</protein>
<evidence type="ECO:0000313" key="2">
    <source>
        <dbReference type="Proteomes" id="UP000239187"/>
    </source>
</evidence>
<sequence>MDPFDVTAEHEVFRVSERRQPGGALSYDLLWVNGPASGTYGFTVGRSTLGTGEITPDDAARMTREELVAEVRGLVEHVYESGGIGETWPDHVPARDRQ</sequence>
<evidence type="ECO:0000313" key="1">
    <source>
        <dbReference type="EMBL" id="AUZ86728.1"/>
    </source>
</evidence>